<gene>
    <name evidence="1" type="ORF">MNBD_GAMMA11-813</name>
</gene>
<evidence type="ECO:0000313" key="1">
    <source>
        <dbReference type="EMBL" id="VAW64767.1"/>
    </source>
</evidence>
<organism evidence="1">
    <name type="scientific">hydrothermal vent metagenome</name>
    <dbReference type="NCBI Taxonomy" id="652676"/>
    <lineage>
        <taxon>unclassified sequences</taxon>
        <taxon>metagenomes</taxon>
        <taxon>ecological metagenomes</taxon>
    </lineage>
</organism>
<dbReference type="EMBL" id="UOFG01000239">
    <property type="protein sequence ID" value="VAW64767.1"/>
    <property type="molecule type" value="Genomic_DNA"/>
</dbReference>
<accession>A0A3B0XNI1</accession>
<sequence length="28" mass="3195">MSTGKDSSIPDIEVVKRYLLQLQKNICD</sequence>
<feature type="non-terminal residue" evidence="1">
    <location>
        <position position="28"/>
    </location>
</feature>
<dbReference type="AlphaFoldDB" id="A0A3B0XNI1"/>
<name>A0A3B0XNI1_9ZZZZ</name>
<protein>
    <submittedName>
        <fullName evidence="1">Uncharacterized protein</fullName>
    </submittedName>
</protein>
<proteinExistence type="predicted"/>
<reference evidence="1" key="1">
    <citation type="submission" date="2018-06" db="EMBL/GenBank/DDBJ databases">
        <authorList>
            <person name="Zhirakovskaya E."/>
        </authorList>
    </citation>
    <scope>NUCLEOTIDE SEQUENCE</scope>
</reference>